<sequence length="1127" mass="124506">MTDTPASVASRTLAEEQETPFEHLAIRNVDSVQEYVDVRLNLSSRPSARELEEGFPHSIARALSREHHKHPEEHENGYEDDLKKEKRASTESTSVEEEILYVDWEEGDPRNPANFSRSCKWAITCVSSGLTGLVAAVASTYAMGYASMTYDLNCTDYQATVGLSVYALGFALFPMVLAPLSEEFGRQPLYVVSTFILLLTHLGVALAKNIQTVIVLRFIGGAAGSTGSTMVGGTIADIWAPHERGVPMAVFSIAAMSATGLGPVAAGWIAMDKDLEWRWVQWIHMMVTGALLIAVTFVMKETRSSVLLTRLAKKLRKETGDLRYRARIEDERGSLRSLIMISCTRPIHLLLTEPVVASFSLWAGFAWGILYVLIESIAPAFEQLHHFNLGQVGTVYVTMLIGSLLGYLTNMFYQEKIYAKRFKVRGHEARLYSSCAAGILFPVSMFIYAWTSMEQVHWIGMCIGIILFIWSVFMIYLAVFTYLADCYGPFASSALAGQSLSRNLGGTIFPLFTTQMYNALTFKWANTVFACVAVLMMPIPFIKLTTNMLQAPIELVRREYDYRSAFEASSPPSSPCSLYAVDSSAPSSPVNDPFFLNDSDDKPDIMTYGSADGDYTSPDPSPPTPGRVDVKGKVKLLPDLDASPAHPFSASTRAIKRHPSYSKDSTRPKTKRQRNGSEEWLDVFGMPRRVGLHERDGYIQSLVPNIVIPSTLLHETAGEKMVDNLASPSQDPEHSLWEETIAQAVDAAECKIDLSGHGLTYIPPKIADLSKLVVIREAAAPARELVPRRTCSRSTNSIVFGAGKLGHREDEIHLFLGRNNITSLPNELFNLDALVVLSLRANGLTELPPLICQLRNLRELNVANNKLRYLPSEILSLNLRSLAVDPNPFEENPFVKSESSRERWFGPIERKHTVVPLIELALRALLAPSSELYGQHEPLSGAKRQETVLEHCYDLPLQSDYVKSPLLREILSSCIPGSIATSQSPHALPSSSPEAGRAISASHQRPCVSVCPSPRHLDVVGGGYRRPLFVNHSEERLSWEKRIAGQPVGGETGIPVRWCGCSAGCLEYLDQTRVQDPVAGDGVEEDWSVRMDVDNNRVDALSTCTTEHAPARTGFQAFNSADIDLDD</sequence>
<dbReference type="InterPro" id="IPR003591">
    <property type="entry name" value="Leu-rich_rpt_typical-subtyp"/>
</dbReference>
<evidence type="ECO:0000256" key="7">
    <source>
        <dbReference type="SAM" id="MobiDB-lite"/>
    </source>
</evidence>
<dbReference type="InterPro" id="IPR020846">
    <property type="entry name" value="MFS_dom"/>
</dbReference>
<keyword evidence="3 8" id="KW-0812">Transmembrane</keyword>
<evidence type="ECO:0000256" key="4">
    <source>
        <dbReference type="ARBA" id="ARBA00022737"/>
    </source>
</evidence>
<evidence type="ECO:0000313" key="10">
    <source>
        <dbReference type="EMBL" id="OCB85421.1"/>
    </source>
</evidence>
<feature type="transmembrane region" description="Helical" evidence="8">
    <location>
        <begin position="121"/>
        <end position="145"/>
    </location>
</feature>
<feature type="compositionally biased region" description="Basic and acidic residues" evidence="7">
    <location>
        <begin position="628"/>
        <end position="638"/>
    </location>
</feature>
<feature type="transmembrane region" description="Helical" evidence="8">
    <location>
        <begin position="355"/>
        <end position="374"/>
    </location>
</feature>
<dbReference type="InterPro" id="IPR011701">
    <property type="entry name" value="MFS"/>
</dbReference>
<keyword evidence="4" id="KW-0677">Repeat</keyword>
<keyword evidence="6 8" id="KW-0472">Membrane</keyword>
<evidence type="ECO:0000313" key="11">
    <source>
        <dbReference type="Proteomes" id="UP000757232"/>
    </source>
</evidence>
<evidence type="ECO:0000256" key="8">
    <source>
        <dbReference type="SAM" id="Phobius"/>
    </source>
</evidence>
<feature type="transmembrane region" description="Helical" evidence="8">
    <location>
        <begin position="248"/>
        <end position="270"/>
    </location>
</feature>
<dbReference type="Pfam" id="PF07690">
    <property type="entry name" value="MFS_1"/>
    <property type="match status" value="1"/>
</dbReference>
<dbReference type="PANTHER" id="PTHR23502">
    <property type="entry name" value="MAJOR FACILITATOR SUPERFAMILY"/>
    <property type="match status" value="1"/>
</dbReference>
<dbReference type="InterPro" id="IPR001611">
    <property type="entry name" value="Leu-rich_rpt"/>
</dbReference>
<name>A0A9Q5HSY4_SANBA</name>
<feature type="transmembrane region" description="Helical" evidence="8">
    <location>
        <begin position="429"/>
        <end position="450"/>
    </location>
</feature>
<dbReference type="OrthoDB" id="5376138at2759"/>
<dbReference type="SMART" id="SM00369">
    <property type="entry name" value="LRR_TYP"/>
    <property type="match status" value="2"/>
</dbReference>
<feature type="transmembrane region" description="Helical" evidence="8">
    <location>
        <begin position="456"/>
        <end position="483"/>
    </location>
</feature>
<dbReference type="Gene3D" id="1.20.1250.20">
    <property type="entry name" value="MFS general substrate transporter like domains"/>
    <property type="match status" value="1"/>
</dbReference>
<dbReference type="AlphaFoldDB" id="A0A9Q5HSY4"/>
<feature type="transmembrane region" description="Helical" evidence="8">
    <location>
        <begin position="157"/>
        <end position="177"/>
    </location>
</feature>
<feature type="compositionally biased region" description="Basic and acidic residues" evidence="7">
    <location>
        <begin position="64"/>
        <end position="89"/>
    </location>
</feature>
<dbReference type="PROSITE" id="PS51450">
    <property type="entry name" value="LRR"/>
    <property type="match status" value="1"/>
</dbReference>
<dbReference type="SUPFAM" id="SSF52075">
    <property type="entry name" value="Outer arm dynein light chain 1"/>
    <property type="match status" value="1"/>
</dbReference>
<dbReference type="PANTHER" id="PTHR23502:SF134">
    <property type="entry name" value="MAJOR FACILITATOR SUPERFAMILY (MFS) PROFILE DOMAIN-CONTAINING PROTEIN-RELATED"/>
    <property type="match status" value="1"/>
</dbReference>
<accession>A0A9Q5HSY4</accession>
<dbReference type="EMBL" id="LNZH02000209">
    <property type="protein sequence ID" value="OCB85421.1"/>
    <property type="molecule type" value="Genomic_DNA"/>
</dbReference>
<keyword evidence="5 8" id="KW-1133">Transmembrane helix</keyword>
<evidence type="ECO:0000256" key="1">
    <source>
        <dbReference type="ARBA" id="ARBA00004141"/>
    </source>
</evidence>
<keyword evidence="2" id="KW-0433">Leucine-rich repeat</keyword>
<evidence type="ECO:0000256" key="2">
    <source>
        <dbReference type="ARBA" id="ARBA00022614"/>
    </source>
</evidence>
<keyword evidence="11" id="KW-1185">Reference proteome</keyword>
<evidence type="ECO:0000256" key="5">
    <source>
        <dbReference type="ARBA" id="ARBA00022989"/>
    </source>
</evidence>
<evidence type="ECO:0000256" key="3">
    <source>
        <dbReference type="ARBA" id="ARBA00022692"/>
    </source>
</evidence>
<dbReference type="GO" id="GO:0022857">
    <property type="term" value="F:transmembrane transporter activity"/>
    <property type="evidence" value="ECO:0007669"/>
    <property type="project" value="InterPro"/>
</dbReference>
<organism evidence="10 11">
    <name type="scientific">Sanghuangporus baumii</name>
    <name type="common">Phellinus baumii</name>
    <dbReference type="NCBI Taxonomy" id="108892"/>
    <lineage>
        <taxon>Eukaryota</taxon>
        <taxon>Fungi</taxon>
        <taxon>Dikarya</taxon>
        <taxon>Basidiomycota</taxon>
        <taxon>Agaricomycotina</taxon>
        <taxon>Agaricomycetes</taxon>
        <taxon>Hymenochaetales</taxon>
        <taxon>Hymenochaetaceae</taxon>
        <taxon>Sanghuangporus</taxon>
    </lineage>
</organism>
<feature type="transmembrane region" description="Helical" evidence="8">
    <location>
        <begin position="213"/>
        <end position="236"/>
    </location>
</feature>
<dbReference type="PROSITE" id="PS50850">
    <property type="entry name" value="MFS"/>
    <property type="match status" value="1"/>
</dbReference>
<feature type="transmembrane region" description="Helical" evidence="8">
    <location>
        <begin position="524"/>
        <end position="542"/>
    </location>
</feature>
<comment type="subcellular location">
    <subcellularLocation>
        <location evidence="1">Membrane</location>
        <topology evidence="1">Multi-pass membrane protein</topology>
    </subcellularLocation>
</comment>
<evidence type="ECO:0000256" key="6">
    <source>
        <dbReference type="ARBA" id="ARBA00023136"/>
    </source>
</evidence>
<feature type="transmembrane region" description="Helical" evidence="8">
    <location>
        <begin position="189"/>
        <end position="207"/>
    </location>
</feature>
<dbReference type="Gene3D" id="3.80.10.10">
    <property type="entry name" value="Ribonuclease Inhibitor"/>
    <property type="match status" value="1"/>
</dbReference>
<feature type="region of interest" description="Disordered" evidence="7">
    <location>
        <begin position="64"/>
        <end position="91"/>
    </location>
</feature>
<feature type="transmembrane region" description="Helical" evidence="8">
    <location>
        <begin position="282"/>
        <end position="299"/>
    </location>
</feature>
<feature type="domain" description="Major facilitator superfamily (MFS) profile" evidence="9">
    <location>
        <begin position="120"/>
        <end position="548"/>
    </location>
</feature>
<feature type="region of interest" description="Disordered" evidence="7">
    <location>
        <begin position="590"/>
        <end position="677"/>
    </location>
</feature>
<dbReference type="CDD" id="cd17323">
    <property type="entry name" value="MFS_Tpo1_MDR_like"/>
    <property type="match status" value="1"/>
</dbReference>
<dbReference type="Proteomes" id="UP000757232">
    <property type="component" value="Unassembled WGS sequence"/>
</dbReference>
<gene>
    <name evidence="10" type="ORF">A7U60_g7430</name>
</gene>
<comment type="caution">
    <text evidence="10">The sequence shown here is derived from an EMBL/GenBank/DDBJ whole genome shotgun (WGS) entry which is preliminary data.</text>
</comment>
<protein>
    <submittedName>
        <fullName evidence="10">MFS general substrate transporter</fullName>
    </submittedName>
</protein>
<dbReference type="SUPFAM" id="SSF103473">
    <property type="entry name" value="MFS general substrate transporter"/>
    <property type="match status" value="1"/>
</dbReference>
<dbReference type="InterPro" id="IPR032675">
    <property type="entry name" value="LRR_dom_sf"/>
</dbReference>
<reference evidence="10" key="1">
    <citation type="submission" date="2016-06" db="EMBL/GenBank/DDBJ databases">
        <title>Draft Genome sequence of the fungus Inonotus baumii.</title>
        <authorList>
            <person name="Zhu H."/>
            <person name="Lin W."/>
        </authorList>
    </citation>
    <scope>NUCLEOTIDE SEQUENCE</scope>
    <source>
        <strain evidence="10">821</strain>
    </source>
</reference>
<feature type="transmembrane region" description="Helical" evidence="8">
    <location>
        <begin position="386"/>
        <end position="408"/>
    </location>
</feature>
<dbReference type="FunFam" id="1.20.1250.20:FF:000082">
    <property type="entry name" value="MFS multidrug transporter, putative"/>
    <property type="match status" value="1"/>
</dbReference>
<dbReference type="InterPro" id="IPR036259">
    <property type="entry name" value="MFS_trans_sf"/>
</dbReference>
<proteinExistence type="predicted"/>
<dbReference type="GO" id="GO:0005886">
    <property type="term" value="C:plasma membrane"/>
    <property type="evidence" value="ECO:0007669"/>
    <property type="project" value="TreeGrafter"/>
</dbReference>
<evidence type="ECO:0000259" key="9">
    <source>
        <dbReference type="PROSITE" id="PS50850"/>
    </source>
</evidence>